<feature type="region of interest" description="Disordered" evidence="1">
    <location>
        <begin position="251"/>
        <end position="270"/>
    </location>
</feature>
<dbReference type="InterPro" id="IPR058705">
    <property type="entry name" value="A_ENA"/>
</dbReference>
<comment type="caution">
    <text evidence="2">The sequence shown here is derived from an EMBL/GenBank/DDBJ whole genome shotgun (WGS) entry which is preliminary data.</text>
</comment>
<dbReference type="STRING" id="1121307.CLCY_5c01270"/>
<evidence type="ECO:0000256" key="1">
    <source>
        <dbReference type="SAM" id="MobiDB-lite"/>
    </source>
</evidence>
<evidence type="ECO:0000313" key="2">
    <source>
        <dbReference type="EMBL" id="KMT22888.1"/>
    </source>
</evidence>
<protein>
    <submittedName>
        <fullName evidence="2">Uncharacterized protein</fullName>
    </submittedName>
</protein>
<gene>
    <name evidence="2" type="ORF">CLCY_5c01270</name>
</gene>
<dbReference type="AlphaFoldDB" id="A0A0J8DFC7"/>
<dbReference type="RefSeq" id="WP_048569618.1">
    <property type="nucleotide sequence ID" value="NZ_LFVU01000004.1"/>
</dbReference>
<organism evidence="2 3">
    <name type="scientific">Clostridium cylindrosporum DSM 605</name>
    <dbReference type="NCBI Taxonomy" id="1121307"/>
    <lineage>
        <taxon>Bacteria</taxon>
        <taxon>Bacillati</taxon>
        <taxon>Bacillota</taxon>
        <taxon>Clostridia</taxon>
        <taxon>Eubacteriales</taxon>
        <taxon>Clostridiaceae</taxon>
        <taxon>Clostridium</taxon>
    </lineage>
</organism>
<keyword evidence="3" id="KW-1185">Reference proteome</keyword>
<dbReference type="OrthoDB" id="2082444at2"/>
<evidence type="ECO:0000313" key="3">
    <source>
        <dbReference type="Proteomes" id="UP000036756"/>
    </source>
</evidence>
<proteinExistence type="predicted"/>
<dbReference type="PATRIC" id="fig|1121307.3.peg.2063"/>
<dbReference type="EMBL" id="LFVU01000004">
    <property type="protein sequence ID" value="KMT22888.1"/>
    <property type="molecule type" value="Genomic_DNA"/>
</dbReference>
<sequence>MAFNDNILDVVDEIPNSDEVARLLLASLAQEQLELGRLIGAQADKIEHVIGILPVERSVDSLTLEEIEEVDRGVERALRLIIQKEMLIGFQLQNILDFLGGEGDINIVVPCKGSCGVGGNSSSILSGGESAILFASVCSPCSGNVQDGNITFEEKDSAGTTIKKLTANQLSLKITKCDIGSTSRSITLTGSGTVVNGVNTDPIKRQFILIITTGDGNDSFNLTISDGYTTGSIGVPANAYTIESCPIDGSGGVVTPEVPAEEPIPETPIG</sequence>
<dbReference type="Proteomes" id="UP000036756">
    <property type="component" value="Unassembled WGS sequence"/>
</dbReference>
<accession>A0A0J8DFC7</accession>
<reference evidence="2 3" key="1">
    <citation type="submission" date="2015-06" db="EMBL/GenBank/DDBJ databases">
        <title>Draft genome sequence of the purine-degrading Clostridium cylindrosporum HC-1 (DSM 605).</title>
        <authorList>
            <person name="Poehlein A."/>
            <person name="Schiel-Bengelsdorf B."/>
            <person name="Bengelsdorf F."/>
            <person name="Daniel R."/>
            <person name="Duerre P."/>
        </authorList>
    </citation>
    <scope>NUCLEOTIDE SEQUENCE [LARGE SCALE GENOMIC DNA]</scope>
    <source>
        <strain evidence="2 3">DSM 605</strain>
    </source>
</reference>
<dbReference type="Pfam" id="PF26595">
    <property type="entry name" value="A_ENA"/>
    <property type="match status" value="1"/>
</dbReference>
<name>A0A0J8DFC7_CLOCY</name>